<evidence type="ECO:0000259" key="11">
    <source>
        <dbReference type="PROSITE" id="PS51192"/>
    </source>
</evidence>
<dbReference type="SMART" id="SM00487">
    <property type="entry name" value="DEXDc"/>
    <property type="match status" value="1"/>
</dbReference>
<dbReference type="GO" id="GO:0005524">
    <property type="term" value="F:ATP binding"/>
    <property type="evidence" value="ECO:0007669"/>
    <property type="project" value="UniProtKB-KW"/>
</dbReference>
<keyword evidence="7 10" id="KW-0378">Hydrolase</keyword>
<dbReference type="Gene3D" id="3.90.1570.50">
    <property type="match status" value="1"/>
</dbReference>
<keyword evidence="9 10" id="KW-0238">DNA-binding</keyword>
<accession>A0A484HBK8</accession>
<evidence type="ECO:0000256" key="8">
    <source>
        <dbReference type="ARBA" id="ARBA00022840"/>
    </source>
</evidence>
<proteinExistence type="inferred from homology"/>
<keyword evidence="3" id="KW-0540">Nuclease</keyword>
<dbReference type="Pfam" id="PF11867">
    <property type="entry name" value="T1RH-like_C"/>
    <property type="match status" value="1"/>
</dbReference>
<organism evidence="12">
    <name type="scientific">uncultured Desulfobacteraceae bacterium</name>
    <dbReference type="NCBI Taxonomy" id="218296"/>
    <lineage>
        <taxon>Bacteria</taxon>
        <taxon>Pseudomonadati</taxon>
        <taxon>Thermodesulfobacteriota</taxon>
        <taxon>Desulfobacteria</taxon>
        <taxon>Desulfobacterales</taxon>
        <taxon>Desulfobacteraceae</taxon>
        <taxon>environmental samples</taxon>
    </lineage>
</organism>
<name>A0A484HBK8_9BACT</name>
<dbReference type="Gene3D" id="3.40.50.300">
    <property type="entry name" value="P-loop containing nucleotide triphosphate hydrolases"/>
    <property type="match status" value="2"/>
</dbReference>
<comment type="subunit">
    <text evidence="10">The type I restriction/modification system is composed of three polypeptides R, M and S.</text>
</comment>
<dbReference type="AlphaFoldDB" id="A0A484HBK8"/>
<dbReference type="PROSITE" id="PS51192">
    <property type="entry name" value="HELICASE_ATP_BIND_1"/>
    <property type="match status" value="1"/>
</dbReference>
<dbReference type="CDD" id="cd22332">
    <property type="entry name" value="HsdR_N"/>
    <property type="match status" value="1"/>
</dbReference>
<evidence type="ECO:0000256" key="1">
    <source>
        <dbReference type="ARBA" id="ARBA00000851"/>
    </source>
</evidence>
<dbReference type="EMBL" id="CAACVI010000001">
    <property type="protein sequence ID" value="VEN72691.1"/>
    <property type="molecule type" value="Genomic_DNA"/>
</dbReference>
<comment type="catalytic activity">
    <reaction evidence="1 10">
        <text>Endonucleolytic cleavage of DNA to give random double-stranded fragments with terminal 5'-phosphates, ATP is simultaneously hydrolyzed.</text>
        <dbReference type="EC" id="3.1.21.3"/>
    </reaction>
</comment>
<dbReference type="InterPro" id="IPR051268">
    <property type="entry name" value="Type-I_R_enzyme_R_subunit"/>
</dbReference>
<protein>
    <recommendedName>
        <fullName evidence="10">Type I restriction enzyme endonuclease subunit</fullName>
        <shortName evidence="10">R protein</shortName>
        <ecNumber evidence="10">3.1.21.3</ecNumber>
    </recommendedName>
</protein>
<evidence type="ECO:0000256" key="7">
    <source>
        <dbReference type="ARBA" id="ARBA00022801"/>
    </source>
</evidence>
<keyword evidence="6" id="KW-0255">Endonuclease</keyword>
<comment type="similarity">
    <text evidence="2 10">Belongs to the HsdR family.</text>
</comment>
<dbReference type="GO" id="GO:0009035">
    <property type="term" value="F:type I site-specific deoxyribonuclease activity"/>
    <property type="evidence" value="ECO:0007669"/>
    <property type="project" value="UniProtKB-EC"/>
</dbReference>
<dbReference type="Pfam" id="PF04313">
    <property type="entry name" value="HSDR_N"/>
    <property type="match status" value="1"/>
</dbReference>
<dbReference type="InterPro" id="IPR014001">
    <property type="entry name" value="Helicase_ATP-bd"/>
</dbReference>
<evidence type="ECO:0000256" key="6">
    <source>
        <dbReference type="ARBA" id="ARBA00022759"/>
    </source>
</evidence>
<feature type="domain" description="Helicase ATP-binding" evidence="11">
    <location>
        <begin position="286"/>
        <end position="451"/>
    </location>
</feature>
<dbReference type="CDD" id="cd18800">
    <property type="entry name" value="SF2_C_EcoR124I-like"/>
    <property type="match status" value="1"/>
</dbReference>
<dbReference type="PANTHER" id="PTHR30195">
    <property type="entry name" value="TYPE I SITE-SPECIFIC DEOXYRIBONUCLEASE PROTEIN SUBUNIT M AND R"/>
    <property type="match status" value="1"/>
</dbReference>
<dbReference type="InterPro" id="IPR007409">
    <property type="entry name" value="Restrct_endonuc_type1_HsdR_N"/>
</dbReference>
<evidence type="ECO:0000256" key="10">
    <source>
        <dbReference type="RuleBase" id="RU364115"/>
    </source>
</evidence>
<keyword evidence="4 10" id="KW-0547">Nucleotide-binding</keyword>
<dbReference type="GO" id="GO:0009307">
    <property type="term" value="P:DNA restriction-modification system"/>
    <property type="evidence" value="ECO:0007669"/>
    <property type="project" value="UniProtKB-KW"/>
</dbReference>
<reference evidence="12" key="1">
    <citation type="submission" date="2019-01" db="EMBL/GenBank/DDBJ databases">
        <authorList>
            <consortium name="Genoscope - CEA"/>
            <person name="William W."/>
        </authorList>
    </citation>
    <scope>NUCLEOTIDE SEQUENCE</scope>
    <source>
        <strain evidence="12">CR-1</strain>
    </source>
</reference>
<evidence type="ECO:0000256" key="3">
    <source>
        <dbReference type="ARBA" id="ARBA00022722"/>
    </source>
</evidence>
<dbReference type="InterPro" id="IPR021810">
    <property type="entry name" value="T1RH-like_C"/>
</dbReference>
<evidence type="ECO:0000256" key="5">
    <source>
        <dbReference type="ARBA" id="ARBA00022747"/>
    </source>
</evidence>
<dbReference type="InterPro" id="IPR027417">
    <property type="entry name" value="P-loop_NTPase"/>
</dbReference>
<dbReference type="PANTHER" id="PTHR30195:SF15">
    <property type="entry name" value="TYPE I RESTRICTION ENZYME HINDI ENDONUCLEASE SUBUNIT"/>
    <property type="match status" value="1"/>
</dbReference>
<dbReference type="GO" id="GO:0003677">
    <property type="term" value="F:DNA binding"/>
    <property type="evidence" value="ECO:0007669"/>
    <property type="project" value="UniProtKB-KW"/>
</dbReference>
<dbReference type="EC" id="3.1.21.3" evidence="10"/>
<dbReference type="InterPro" id="IPR004473">
    <property type="entry name" value="Restrct_endonuc_typeI_HsdR"/>
</dbReference>
<evidence type="ECO:0000256" key="4">
    <source>
        <dbReference type="ARBA" id="ARBA00022741"/>
    </source>
</evidence>
<gene>
    <name evidence="12" type="ORF">EPICR_10190</name>
</gene>
<dbReference type="SUPFAM" id="SSF52540">
    <property type="entry name" value="P-loop containing nucleoside triphosphate hydrolases"/>
    <property type="match status" value="1"/>
</dbReference>
<sequence length="1073" mass="124349">MSNPFTEDNLVQQTTADYLFNDLGWDKSVYAFDETFGENGTLGRNNEREVVLVRYLRKKIEALNPNLPEEAYRDAIRKIQREGGASQSTLTANRGNDQIFRNGVEVIFRNKRGERNKKRLRIFDFESPENNHFLIVRELWIKGDVYRRRADIMGYVNGIPLIFMEVKNLHHDIKVAYEKNLSDYKDTVPHLFHHNAFVILGNGLEAKIGSISSKFEYFHDWKRLEEKDPGIVEMETLLKGVCSKENLMDLFENYILFDESAGNPVKIFSRNHQFLGVNKAIRAVESRKKREGKLGVFWHTQGSGKSYSMVFFVKKIHRKLGGNYTFLVLTDRDDLDSQIYQTFAGCGLADNDKDPCRASSGTHLKRLLAEHKSIVFSLIQKFNKDVLPDEPYSNRDDIIVITDEAHRTQYGDLSLNMRNALPNASFIGFTGTPLFSDDEITKRVFGDYVSTYDFQRAVEDGATVPLYYDTRGQKLGVATHDLNERIANKLETFEVDNINVEQRLERELKRDYHIITAGNRLDQIARDLVQHYSEGWENGKAMLVCIDKITCVRMHKLIEFYWQERIRDIEKKSKDIIDEQEMIFHFRRLAWMKETVIAVMISEEQGEVDKFRKWDLDITSHRKLIKQGFLAEDGKRIDLESAFKKEDHPFRVSIVCAMWLTGFDVPCLATLYLDKPLKAHTLMQAIARANRVSEGKNNGLIIDYCGILKNLRKALSTFVGHGDEGHGGVGGGKYPAKPNNELLSELVEAIQLVYDFLKKQGFLLKKLFETEGFARNVAIVEAKEAVNENDQTRKRFEIMARTVLKKFKACINIKPEINEFKVQKNAIHIIYKSLQGDRESVDISHIMRELHSVVDESITIEKESVFDPQTPYDISKIDFNRLKQEFNKSKSKRTTVQCLKAAIEERLEKLLRQNPLRTDFQKHYEQIINEYNQEKDKVTIEKTFEALLRYYKDLDEEQKRAIREGLTQETLAIFDLLVKPELGKNEINQLKKVASSLLKTLKKEKLSIENWREKEATRDAVRQNIFDFLFDDKSGLPVRSYNGDDVKILSNCVFNHIYRAYPTVPSPYYDMGV</sequence>
<evidence type="ECO:0000256" key="2">
    <source>
        <dbReference type="ARBA" id="ARBA00008598"/>
    </source>
</evidence>
<dbReference type="InterPro" id="IPR040980">
    <property type="entry name" value="SWI2_SNF2"/>
</dbReference>
<dbReference type="InterPro" id="IPR055180">
    <property type="entry name" value="HsdR_RecA-like_helicase_dom_2"/>
</dbReference>
<evidence type="ECO:0000256" key="9">
    <source>
        <dbReference type="ARBA" id="ARBA00023125"/>
    </source>
</evidence>
<keyword evidence="5 10" id="KW-0680">Restriction system</keyword>
<dbReference type="NCBIfam" id="TIGR00348">
    <property type="entry name" value="hsdR"/>
    <property type="match status" value="1"/>
</dbReference>
<dbReference type="Pfam" id="PF22679">
    <property type="entry name" value="T1R_D3-like"/>
    <property type="match status" value="1"/>
</dbReference>
<keyword evidence="8 10" id="KW-0067">ATP-binding</keyword>
<evidence type="ECO:0000313" key="12">
    <source>
        <dbReference type="EMBL" id="VEN72691.1"/>
    </source>
</evidence>
<comment type="function">
    <text evidence="10">Subunit R is required for both nuclease and ATPase activities, but not for modification.</text>
</comment>
<dbReference type="Pfam" id="PF18766">
    <property type="entry name" value="SWI2_SNF2"/>
    <property type="match status" value="1"/>
</dbReference>